<proteinExistence type="predicted"/>
<dbReference type="EMBL" id="CP007154">
    <property type="protein sequence ID" value="AHH45162.1"/>
    <property type="molecule type" value="Genomic_DNA"/>
</dbReference>
<dbReference type="PATRIC" id="fig|743966.3.peg.148"/>
<dbReference type="eggNOG" id="COG0510">
    <property type="taxonomic scope" value="Bacteria"/>
</dbReference>
<dbReference type="InterPro" id="IPR004119">
    <property type="entry name" value="EcKL"/>
</dbReference>
<dbReference type="SUPFAM" id="SSF56112">
    <property type="entry name" value="Protein kinase-like (PK-like)"/>
    <property type="match status" value="1"/>
</dbReference>
<organism evidence="1 2">
    <name type="scientific">Mesomycoplasma bovoculi M165/69</name>
    <dbReference type="NCBI Taxonomy" id="743966"/>
    <lineage>
        <taxon>Bacteria</taxon>
        <taxon>Bacillati</taxon>
        <taxon>Mycoplasmatota</taxon>
        <taxon>Mycoplasmoidales</taxon>
        <taxon>Metamycoplasmataceae</taxon>
        <taxon>Mesomycoplasma</taxon>
    </lineage>
</organism>
<evidence type="ECO:0000313" key="2">
    <source>
        <dbReference type="Proteomes" id="UP000019229"/>
    </source>
</evidence>
<gene>
    <name evidence="1" type="ORF">MYB_00750</name>
</gene>
<dbReference type="Pfam" id="PF02958">
    <property type="entry name" value="EcKL"/>
    <property type="match status" value="1"/>
</dbReference>
<dbReference type="KEGG" id="mbc:MYB_00750"/>
<dbReference type="Gene3D" id="3.90.1200.10">
    <property type="match status" value="1"/>
</dbReference>
<dbReference type="AlphaFoldDB" id="W5USQ6"/>
<name>W5USQ6_9BACT</name>
<dbReference type="InterPro" id="IPR011009">
    <property type="entry name" value="Kinase-like_dom_sf"/>
</dbReference>
<sequence>MIFNLNWKYLKKITKITQFYSGLHNKTYFGYLNGFKVQIRITQNKFVNWDNEMKIAKHFSELFLFYNKGNFVKKWIDGDILSQKSLSKNLELLFSEINNFHNLSIPNLEKFNWFLDNIDDLKYFQLVDKYKNDSLVVIHCDLQFKNIIINNNQSKTTIHLIDFEWVRLGSKYIDLVSLHLNLKIDKKIIINYFKLDSQKFDDYLYMMNVFVNSWNKKYYN</sequence>
<protein>
    <recommendedName>
        <fullName evidence="3">Choline kinase</fullName>
    </recommendedName>
</protein>
<dbReference type="HOGENOM" id="CLU_089619_0_0_14"/>
<accession>W5USQ6</accession>
<dbReference type="OrthoDB" id="396476at2"/>
<dbReference type="STRING" id="743966.MYB_00750"/>
<keyword evidence="2" id="KW-1185">Reference proteome</keyword>
<evidence type="ECO:0000313" key="1">
    <source>
        <dbReference type="EMBL" id="AHH45162.1"/>
    </source>
</evidence>
<dbReference type="RefSeq" id="WP_022934959.1">
    <property type="nucleotide sequence ID" value="NZ_CP007154.1"/>
</dbReference>
<evidence type="ECO:0008006" key="3">
    <source>
        <dbReference type="Google" id="ProtNLM"/>
    </source>
</evidence>
<dbReference type="Proteomes" id="UP000019229">
    <property type="component" value="Chromosome"/>
</dbReference>
<reference evidence="1 2" key="1">
    <citation type="journal article" date="2014" name="Genome Announc.">
        <title>Complete Genome Sequence of Mycoplasma bovoculi Strain M165/69T (ATCC 29104).</title>
        <authorList>
            <person name="Calcutt M.J."/>
            <person name="Foecking M.F."/>
        </authorList>
    </citation>
    <scope>NUCLEOTIDE SEQUENCE [LARGE SCALE GENOMIC DNA]</scope>
    <source>
        <strain evidence="1">M165/69</strain>
    </source>
</reference>